<evidence type="ECO:0000313" key="8">
    <source>
        <dbReference type="Proteomes" id="UP000663868"/>
    </source>
</evidence>
<feature type="transmembrane region" description="Helical" evidence="5">
    <location>
        <begin position="36"/>
        <end position="59"/>
    </location>
</feature>
<accession>A0A820P4K9</accession>
<dbReference type="SUPFAM" id="SSF103473">
    <property type="entry name" value="MFS general substrate transporter"/>
    <property type="match status" value="1"/>
</dbReference>
<protein>
    <recommendedName>
        <fullName evidence="6">Major facilitator superfamily (MFS) profile domain-containing protein</fullName>
    </recommendedName>
</protein>
<evidence type="ECO:0000256" key="5">
    <source>
        <dbReference type="SAM" id="Phobius"/>
    </source>
</evidence>
<gene>
    <name evidence="7" type="ORF">KXQ929_LOCUS51030</name>
</gene>
<dbReference type="AlphaFoldDB" id="A0A820P4K9"/>
<dbReference type="PANTHER" id="PTHR11662">
    <property type="entry name" value="SOLUTE CARRIER FAMILY 17"/>
    <property type="match status" value="1"/>
</dbReference>
<keyword evidence="4 5" id="KW-0472">Membrane</keyword>
<reference evidence="7" key="1">
    <citation type="submission" date="2021-02" db="EMBL/GenBank/DDBJ databases">
        <authorList>
            <person name="Nowell W R."/>
        </authorList>
    </citation>
    <scope>NUCLEOTIDE SEQUENCE</scope>
</reference>
<dbReference type="GO" id="GO:0006820">
    <property type="term" value="P:monoatomic anion transport"/>
    <property type="evidence" value="ECO:0007669"/>
    <property type="project" value="TreeGrafter"/>
</dbReference>
<evidence type="ECO:0000256" key="3">
    <source>
        <dbReference type="ARBA" id="ARBA00022989"/>
    </source>
</evidence>
<evidence type="ECO:0000313" key="7">
    <source>
        <dbReference type="EMBL" id="CAF4401136.1"/>
    </source>
</evidence>
<organism evidence="7 8">
    <name type="scientific">Adineta steineri</name>
    <dbReference type="NCBI Taxonomy" id="433720"/>
    <lineage>
        <taxon>Eukaryota</taxon>
        <taxon>Metazoa</taxon>
        <taxon>Spiralia</taxon>
        <taxon>Gnathifera</taxon>
        <taxon>Rotifera</taxon>
        <taxon>Eurotatoria</taxon>
        <taxon>Bdelloidea</taxon>
        <taxon>Adinetida</taxon>
        <taxon>Adinetidae</taxon>
        <taxon>Adineta</taxon>
    </lineage>
</organism>
<evidence type="ECO:0000256" key="4">
    <source>
        <dbReference type="ARBA" id="ARBA00023136"/>
    </source>
</evidence>
<dbReference type="EMBL" id="CAJOBB010024486">
    <property type="protein sequence ID" value="CAF4401136.1"/>
    <property type="molecule type" value="Genomic_DNA"/>
</dbReference>
<feature type="domain" description="Major facilitator superfamily (MFS) profile" evidence="6">
    <location>
        <begin position="1"/>
        <end position="109"/>
    </location>
</feature>
<dbReference type="GO" id="GO:0022857">
    <property type="term" value="F:transmembrane transporter activity"/>
    <property type="evidence" value="ECO:0007669"/>
    <property type="project" value="InterPro"/>
</dbReference>
<dbReference type="PANTHER" id="PTHR11662:SF399">
    <property type="entry name" value="FI19708P1-RELATED"/>
    <property type="match status" value="1"/>
</dbReference>
<evidence type="ECO:0000256" key="2">
    <source>
        <dbReference type="ARBA" id="ARBA00022692"/>
    </source>
</evidence>
<dbReference type="GO" id="GO:0016020">
    <property type="term" value="C:membrane"/>
    <property type="evidence" value="ECO:0007669"/>
    <property type="project" value="UniProtKB-SubCell"/>
</dbReference>
<dbReference type="Gene3D" id="1.20.1250.20">
    <property type="entry name" value="MFS general substrate transporter like domains"/>
    <property type="match status" value="1"/>
</dbReference>
<proteinExistence type="predicted"/>
<name>A0A820P4K9_9BILA</name>
<comment type="subcellular location">
    <subcellularLocation>
        <location evidence="1">Membrane</location>
        <topology evidence="1">Multi-pass membrane protein</topology>
    </subcellularLocation>
</comment>
<feature type="non-terminal residue" evidence="7">
    <location>
        <position position="109"/>
    </location>
</feature>
<dbReference type="InterPro" id="IPR020846">
    <property type="entry name" value="MFS_dom"/>
</dbReference>
<feature type="non-terminal residue" evidence="7">
    <location>
        <position position="1"/>
    </location>
</feature>
<keyword evidence="2 5" id="KW-0812">Transmembrane</keyword>
<dbReference type="Proteomes" id="UP000663868">
    <property type="component" value="Unassembled WGS sequence"/>
</dbReference>
<keyword evidence="3 5" id="KW-1133">Transmembrane helix</keyword>
<dbReference type="InterPro" id="IPR050382">
    <property type="entry name" value="MFS_Na/Anion_cotransporter"/>
</dbReference>
<evidence type="ECO:0000256" key="1">
    <source>
        <dbReference type="ARBA" id="ARBA00004141"/>
    </source>
</evidence>
<dbReference type="InterPro" id="IPR011701">
    <property type="entry name" value="MFS"/>
</dbReference>
<dbReference type="InterPro" id="IPR036259">
    <property type="entry name" value="MFS_trans_sf"/>
</dbReference>
<evidence type="ECO:0000259" key="6">
    <source>
        <dbReference type="PROSITE" id="PS50850"/>
    </source>
</evidence>
<dbReference type="Pfam" id="PF07690">
    <property type="entry name" value="MFS_1"/>
    <property type="match status" value="1"/>
</dbReference>
<dbReference type="PROSITE" id="PS50850">
    <property type="entry name" value="MFS"/>
    <property type="match status" value="1"/>
</dbReference>
<sequence>NLAEKVGAKWIFGGGILIAGILTLLTPLAARTDYRLLFAIRFITGVVSSPGFPSAAALWGKWIPASERSTIPPASQTGANFGIILSTPLISYMIEDNFLGGWPSAFYVF</sequence>
<comment type="caution">
    <text evidence="7">The sequence shown here is derived from an EMBL/GenBank/DDBJ whole genome shotgun (WGS) entry which is preliminary data.</text>
</comment>
<feature type="transmembrane region" description="Helical" evidence="5">
    <location>
        <begin position="12"/>
        <end position="30"/>
    </location>
</feature>